<dbReference type="RefSeq" id="WP_251973615.1">
    <property type="nucleotide sequence ID" value="NZ_AP025730.1"/>
</dbReference>
<keyword evidence="3" id="KW-1185">Reference proteome</keyword>
<dbReference type="InterPro" id="IPR036388">
    <property type="entry name" value="WH-like_DNA-bd_sf"/>
</dbReference>
<dbReference type="PANTHER" id="PTHR35807:SF2">
    <property type="entry name" value="TRANSCRIPTIONAL ACTIVATOR DOMAIN"/>
    <property type="match status" value="1"/>
</dbReference>
<sequence length="657" mass="71574">MGDALRPWFEMETACAAPVPVMHRFFDGDVETAREIRRALAEGETTEAAAAVIVALMRVAERGWGLEASNDWIALGEQVLAAGCSGVAGGALCVHILAAELRGLADLFASQAALPRMHLAVRRADSTPLRLLGAAAEAHLQLLFGDLHAAQAVIRDAAYLVPPEKRASIPALYLGSAALLARALGAECGPREVELLQDLDEGRIQAGLPMHFRLMFEAHRLLDLARRGDSEACERAADGLRTLVIPAQRSYYQSYMHYALGVADLVSRRPVDAATHARLAMEEGVSSGSAAARLVPALLLAQSLFDQGLGAEALVVLEQHEQDWRRRGFGLHLISALLERARWQELQGKQREAAAAREEATQVFAGHPLPLPLHRSNAWASEWRSGCSRGTTGAWPVRCRVEITTLGSFQLAVDGRVLPDRGWGRGRRASTLLRTLIALGGLHVRAESLCDCLWPDAEGDQARHNLKVALWRLRRLGSPAEADVIPWLHLQQGEVSIDPQCCGVDALRFQSALRHAGDDAQQLWAVLATYAGDFLPEDDSAAVTTFRERLRQDFVRSTWTAAQASLLGSDAIGPDRIALIRRAVAIQPDQARGYELLMSLHLKNQQATEAILVFHHAQQRFHGREDGAGYQALLRLKSLAADRLAGVERWGASLPSA</sequence>
<dbReference type="Gene3D" id="1.10.10.10">
    <property type="entry name" value="Winged helix-like DNA-binding domain superfamily/Winged helix DNA-binding domain"/>
    <property type="match status" value="1"/>
</dbReference>
<feature type="domain" description="Bacterial transcriptional activator" evidence="1">
    <location>
        <begin position="504"/>
        <end position="634"/>
    </location>
</feature>
<protein>
    <recommendedName>
        <fullName evidence="1">Bacterial transcriptional activator domain-containing protein</fullName>
    </recommendedName>
</protein>
<name>A0ABN6PNF0_9BURK</name>
<accession>A0ABN6PNF0</accession>
<dbReference type="EMBL" id="AP025730">
    <property type="protein sequence ID" value="BDI05602.1"/>
    <property type="molecule type" value="Genomic_DNA"/>
</dbReference>
<evidence type="ECO:0000313" key="2">
    <source>
        <dbReference type="EMBL" id="BDI05602.1"/>
    </source>
</evidence>
<dbReference type="InterPro" id="IPR011990">
    <property type="entry name" value="TPR-like_helical_dom_sf"/>
</dbReference>
<dbReference type="SMART" id="SM01043">
    <property type="entry name" value="BTAD"/>
    <property type="match status" value="1"/>
</dbReference>
<dbReference type="PANTHER" id="PTHR35807">
    <property type="entry name" value="TRANSCRIPTIONAL REGULATOR REDD-RELATED"/>
    <property type="match status" value="1"/>
</dbReference>
<dbReference type="Gene3D" id="1.25.40.10">
    <property type="entry name" value="Tetratricopeptide repeat domain"/>
    <property type="match status" value="1"/>
</dbReference>
<gene>
    <name evidence="2" type="ORF">CATMQ487_25720</name>
</gene>
<dbReference type="Proteomes" id="UP001057498">
    <property type="component" value="Chromosome"/>
</dbReference>
<reference evidence="2" key="1">
    <citation type="submission" date="2022-04" db="EMBL/GenBank/DDBJ databases">
        <title>Whole genome sequence of Sphaerotilus sp. FB-5.</title>
        <authorList>
            <person name="Takeda M."/>
            <person name="Narihara S."/>
            <person name="Akimoto M."/>
            <person name="Akimoto R."/>
            <person name="Nishiyashiki S."/>
            <person name="Murakami T."/>
        </authorList>
    </citation>
    <scope>NUCLEOTIDE SEQUENCE</scope>
    <source>
        <strain evidence="2">FB-5</strain>
    </source>
</reference>
<evidence type="ECO:0000259" key="1">
    <source>
        <dbReference type="SMART" id="SM01043"/>
    </source>
</evidence>
<dbReference type="InterPro" id="IPR005158">
    <property type="entry name" value="BTAD"/>
</dbReference>
<dbReference type="InterPro" id="IPR051677">
    <property type="entry name" value="AfsR-DnrI-RedD_regulator"/>
</dbReference>
<organism evidence="2 3">
    <name type="scientific">Sphaerotilus microaerophilus</name>
    <dbReference type="NCBI Taxonomy" id="2914710"/>
    <lineage>
        <taxon>Bacteria</taxon>
        <taxon>Pseudomonadati</taxon>
        <taxon>Pseudomonadota</taxon>
        <taxon>Betaproteobacteria</taxon>
        <taxon>Burkholderiales</taxon>
        <taxon>Sphaerotilaceae</taxon>
        <taxon>Sphaerotilus</taxon>
    </lineage>
</organism>
<evidence type="ECO:0000313" key="3">
    <source>
        <dbReference type="Proteomes" id="UP001057498"/>
    </source>
</evidence>
<proteinExistence type="predicted"/>